<organism evidence="8 9">
    <name type="scientific">Anisodus acutangulus</name>
    <dbReference type="NCBI Taxonomy" id="402998"/>
    <lineage>
        <taxon>Eukaryota</taxon>
        <taxon>Viridiplantae</taxon>
        <taxon>Streptophyta</taxon>
        <taxon>Embryophyta</taxon>
        <taxon>Tracheophyta</taxon>
        <taxon>Spermatophyta</taxon>
        <taxon>Magnoliopsida</taxon>
        <taxon>eudicotyledons</taxon>
        <taxon>Gunneridae</taxon>
        <taxon>Pentapetalae</taxon>
        <taxon>asterids</taxon>
        <taxon>lamiids</taxon>
        <taxon>Solanales</taxon>
        <taxon>Solanaceae</taxon>
        <taxon>Solanoideae</taxon>
        <taxon>Hyoscyameae</taxon>
        <taxon>Anisodus</taxon>
    </lineage>
</organism>
<feature type="domain" description="Subtilisin-like protease fibronectin type-III" evidence="7">
    <location>
        <begin position="360"/>
        <end position="453"/>
    </location>
</feature>
<evidence type="ECO:0000313" key="8">
    <source>
        <dbReference type="EMBL" id="KAJ8545412.1"/>
    </source>
</evidence>
<keyword evidence="3" id="KW-0325">Glycoprotein</keyword>
<evidence type="ECO:0000256" key="2">
    <source>
        <dbReference type="ARBA" id="ARBA00022729"/>
    </source>
</evidence>
<dbReference type="OrthoDB" id="206201at2759"/>
<dbReference type="Proteomes" id="UP001152561">
    <property type="component" value="Unassembled WGS sequence"/>
</dbReference>
<comment type="caution">
    <text evidence="8">The sequence shown here is derived from an EMBL/GenBank/DDBJ whole genome shotgun (WGS) entry which is preliminary data.</text>
</comment>
<accession>A0A9Q1LV74</accession>
<feature type="domain" description="Peptidase S8/S53" evidence="5">
    <location>
        <begin position="2"/>
        <end position="284"/>
    </location>
</feature>
<dbReference type="Gene3D" id="3.40.50.200">
    <property type="entry name" value="Peptidase S8/S53 domain"/>
    <property type="match status" value="1"/>
</dbReference>
<evidence type="ECO:0000256" key="1">
    <source>
        <dbReference type="ARBA" id="ARBA00011073"/>
    </source>
</evidence>
<name>A0A9Q1LV74_9SOLA</name>
<evidence type="ECO:0000259" key="6">
    <source>
        <dbReference type="Pfam" id="PF02225"/>
    </source>
</evidence>
<evidence type="ECO:0000256" key="4">
    <source>
        <dbReference type="PROSITE-ProRule" id="PRU01240"/>
    </source>
</evidence>
<dbReference type="SUPFAM" id="SSF52743">
    <property type="entry name" value="Subtilisin-like"/>
    <property type="match status" value="1"/>
</dbReference>
<feature type="domain" description="PA" evidence="6">
    <location>
        <begin position="96"/>
        <end position="166"/>
    </location>
</feature>
<keyword evidence="9" id="KW-1185">Reference proteome</keyword>
<protein>
    <submittedName>
        <fullName evidence="8">Uncharacterized protein</fullName>
    </submittedName>
</protein>
<reference evidence="9" key="1">
    <citation type="journal article" date="2023" name="Proc. Natl. Acad. Sci. U.S.A.">
        <title>Genomic and structural basis for evolution of tropane alkaloid biosynthesis.</title>
        <authorList>
            <person name="Wanga Y.-J."/>
            <person name="Taina T."/>
            <person name="Yua J.-Y."/>
            <person name="Lia J."/>
            <person name="Xua B."/>
            <person name="Chenc J."/>
            <person name="D'Auriad J.C."/>
            <person name="Huanga J.-P."/>
            <person name="Huanga S.-X."/>
        </authorList>
    </citation>
    <scope>NUCLEOTIDE SEQUENCE [LARGE SCALE GENOMIC DNA]</scope>
    <source>
        <strain evidence="9">cv. KIB-2019</strain>
    </source>
</reference>
<comment type="similarity">
    <text evidence="1 4">Belongs to the peptidase S8 family.</text>
</comment>
<dbReference type="EMBL" id="JAJAGQ010000013">
    <property type="protein sequence ID" value="KAJ8545412.1"/>
    <property type="molecule type" value="Genomic_DNA"/>
</dbReference>
<dbReference type="SUPFAM" id="SSF52025">
    <property type="entry name" value="PA domain"/>
    <property type="match status" value="1"/>
</dbReference>
<dbReference type="InterPro" id="IPR046450">
    <property type="entry name" value="PA_dom_sf"/>
</dbReference>
<comment type="caution">
    <text evidence="4">Lacks conserved residue(s) required for the propagation of feature annotation.</text>
</comment>
<evidence type="ECO:0000259" key="7">
    <source>
        <dbReference type="Pfam" id="PF17766"/>
    </source>
</evidence>
<dbReference type="InterPro" id="IPR041469">
    <property type="entry name" value="Subtilisin-like_FN3"/>
</dbReference>
<dbReference type="InterPro" id="IPR036852">
    <property type="entry name" value="Peptidase_S8/S53_dom_sf"/>
</dbReference>
<dbReference type="AlphaFoldDB" id="A0A9Q1LV74"/>
<evidence type="ECO:0000313" key="9">
    <source>
        <dbReference type="Proteomes" id="UP001152561"/>
    </source>
</evidence>
<sequence length="456" mass="48402">MYRVCGDDACEEAYILAGFDAAIEDGVDVLSISLGGEVVPPYEESVGYVKQYGNTTDRKISAVAVLGNGADYEGESVFQPTNISRKLLPLVNGGNCELLARIEVSGKIVLCDARGNLSRTGKGQAVKNAGAAAMILMNQKIIGYTTSDDVHVLPATSVSYFDGLKIINYTKSTSAPVATISFKGTRIVDKHAPVVAYFSSRGPYTISTGILNPDIIGPGVNIIAAWNKTPAGVLTSATSAFNIISGTSISCPHLAGVAALLKSAHPNWSPAAIKSAIMTTADLVNLGNNPIQDEKLNPADPLTIGSGHVNPSNANDPGLIYDIQPQDYVPYLCGLNYTDEQVSTIVRRKVHCTASIAEAELNYPSFSVNLGSGAQTYTRTVTNVGEANSTYTVQVIGVEGVVLSIKPTILKFSALNQKVSYQVTFKRSTSADISQGYIKWSSTKYSVRSPILVFKL</sequence>
<dbReference type="GO" id="GO:0004252">
    <property type="term" value="F:serine-type endopeptidase activity"/>
    <property type="evidence" value="ECO:0007669"/>
    <property type="project" value="InterPro"/>
</dbReference>
<dbReference type="Pfam" id="PF00082">
    <property type="entry name" value="Peptidase_S8"/>
    <property type="match status" value="1"/>
</dbReference>
<evidence type="ECO:0000256" key="3">
    <source>
        <dbReference type="ARBA" id="ARBA00023180"/>
    </source>
</evidence>
<dbReference type="GO" id="GO:0006508">
    <property type="term" value="P:proteolysis"/>
    <property type="evidence" value="ECO:0007669"/>
    <property type="project" value="InterPro"/>
</dbReference>
<dbReference type="PROSITE" id="PS51892">
    <property type="entry name" value="SUBTILASE"/>
    <property type="match status" value="1"/>
</dbReference>
<dbReference type="InterPro" id="IPR003137">
    <property type="entry name" value="PA_domain"/>
</dbReference>
<keyword evidence="2" id="KW-0732">Signal</keyword>
<dbReference type="Gene3D" id="3.50.30.30">
    <property type="match status" value="1"/>
</dbReference>
<dbReference type="InterPro" id="IPR000209">
    <property type="entry name" value="Peptidase_S8/S53_dom"/>
</dbReference>
<dbReference type="Pfam" id="PF17766">
    <property type="entry name" value="fn3_6"/>
    <property type="match status" value="1"/>
</dbReference>
<evidence type="ECO:0000259" key="5">
    <source>
        <dbReference type="Pfam" id="PF00082"/>
    </source>
</evidence>
<dbReference type="InterPro" id="IPR045051">
    <property type="entry name" value="SBT"/>
</dbReference>
<gene>
    <name evidence="8" type="ORF">K7X08_017995</name>
</gene>
<dbReference type="Gene3D" id="2.60.40.2310">
    <property type="match status" value="1"/>
</dbReference>
<dbReference type="PANTHER" id="PTHR10795">
    <property type="entry name" value="PROPROTEIN CONVERTASE SUBTILISIN/KEXIN"/>
    <property type="match status" value="1"/>
</dbReference>
<dbReference type="Pfam" id="PF02225">
    <property type="entry name" value="PA"/>
    <property type="match status" value="1"/>
</dbReference>
<proteinExistence type="inferred from homology"/>